<gene>
    <name evidence="3" type="ORF">HNI00_02235</name>
</gene>
<sequence length="299" mass="33051">MQPQPVLAQVVFGGNPAAFLGIALAVGGAGLYFLRNFRPQVARDQDIALSAVSLLCGTILMFQGWRLDPILTFGFYLMAGAATAFALETLRLRGATTEQAKRFGGGGQIVDDERPVSRVYRAELDELGAVDERPASRRIRASRDYRTEPTEDYGSSSRRPAIRGSADRSSSSSRRRRSPGETRPPVRPERDAWDDDYSASSYGRDRSWEEPSTDYSGNYSSDYASGYSASDYGSDYASSRSSSRSSSRDSGSRPRRPRSVEDVNARWEDDEPARPSADYVDYQPVDYSDDEADNSSNFD</sequence>
<dbReference type="EMBL" id="CP053540">
    <property type="protein sequence ID" value="WOB45568.1"/>
    <property type="molecule type" value="Genomic_DNA"/>
</dbReference>
<feature type="compositionally biased region" description="Basic and acidic residues" evidence="1">
    <location>
        <begin position="246"/>
        <end position="267"/>
    </location>
</feature>
<feature type="compositionally biased region" description="Basic and acidic residues" evidence="1">
    <location>
        <begin position="138"/>
        <end position="149"/>
    </location>
</feature>
<feature type="compositionally biased region" description="Low complexity" evidence="1">
    <location>
        <begin position="214"/>
        <end position="245"/>
    </location>
</feature>
<dbReference type="AlphaFoldDB" id="A0AA97BRJ2"/>
<feature type="transmembrane region" description="Helical" evidence="2">
    <location>
        <begin position="71"/>
        <end position="92"/>
    </location>
</feature>
<keyword evidence="2" id="KW-0812">Transmembrane</keyword>
<feature type="region of interest" description="Disordered" evidence="1">
    <location>
        <begin position="138"/>
        <end position="299"/>
    </location>
</feature>
<name>A0AA97BRJ2_9CYAN</name>
<evidence type="ECO:0008006" key="4">
    <source>
        <dbReference type="Google" id="ProtNLM"/>
    </source>
</evidence>
<accession>A0AA97BRJ2</accession>
<protein>
    <recommendedName>
        <fullName evidence="4">Ycf66 family protein</fullName>
    </recommendedName>
</protein>
<evidence type="ECO:0000313" key="3">
    <source>
        <dbReference type="EMBL" id="WOB45568.1"/>
    </source>
</evidence>
<reference evidence="3" key="1">
    <citation type="submission" date="2020-05" db="EMBL/GenBank/DDBJ databases">
        <authorList>
            <person name="Zhu T."/>
            <person name="Keshari N."/>
            <person name="Lu X."/>
        </authorList>
    </citation>
    <scope>NUCLEOTIDE SEQUENCE</scope>
    <source>
        <strain evidence="3">NK1-22</strain>
    </source>
</reference>
<keyword evidence="2" id="KW-1133">Transmembrane helix</keyword>
<dbReference type="InterPro" id="IPR010004">
    <property type="entry name" value="Uncharacterised_Ycf66"/>
</dbReference>
<evidence type="ECO:0000256" key="1">
    <source>
        <dbReference type="SAM" id="MobiDB-lite"/>
    </source>
</evidence>
<dbReference type="KEGG" id="tog:HNI00_02235"/>
<feature type="transmembrane region" description="Helical" evidence="2">
    <location>
        <begin position="6"/>
        <end position="34"/>
    </location>
</feature>
<feature type="transmembrane region" description="Helical" evidence="2">
    <location>
        <begin position="46"/>
        <end position="65"/>
    </location>
</feature>
<feature type="compositionally biased region" description="Basic and acidic residues" evidence="1">
    <location>
        <begin position="178"/>
        <end position="191"/>
    </location>
</feature>
<evidence type="ECO:0000256" key="2">
    <source>
        <dbReference type="SAM" id="Phobius"/>
    </source>
</evidence>
<proteinExistence type="predicted"/>
<organism evidence="3">
    <name type="scientific">Thermoleptolyngbya oregonensis NK1-22</name>
    <dbReference type="NCBI Taxonomy" id="2547457"/>
    <lineage>
        <taxon>Bacteria</taxon>
        <taxon>Bacillati</taxon>
        <taxon>Cyanobacteriota</taxon>
        <taxon>Cyanophyceae</taxon>
        <taxon>Oculatellales</taxon>
        <taxon>Oculatellaceae</taxon>
        <taxon>Thermoleptolyngbya</taxon>
    </lineage>
</organism>
<keyword evidence="2" id="KW-0472">Membrane</keyword>
<dbReference type="Pfam" id="PF07444">
    <property type="entry name" value="Ycf66_N"/>
    <property type="match status" value="1"/>
</dbReference>